<dbReference type="OrthoDB" id="479210at2"/>
<dbReference type="STRING" id="41431.PCC8801_0834"/>
<dbReference type="InterPro" id="IPR010765">
    <property type="entry name" value="DUF1350"/>
</dbReference>
<dbReference type="ESTHER" id="cyap8-b7jyp6">
    <property type="family name" value="Duf_1350"/>
</dbReference>
<dbReference type="eggNOG" id="COG1073">
    <property type="taxonomic scope" value="Bacteria"/>
</dbReference>
<evidence type="ECO:0000313" key="1">
    <source>
        <dbReference type="EMBL" id="ACK64916.1"/>
    </source>
</evidence>
<reference evidence="2" key="1">
    <citation type="journal article" date="2011" name="MBio">
        <title>Novel metabolic attributes of the genus Cyanothece, comprising a group of unicellular nitrogen-fixing Cyanobacteria.</title>
        <authorList>
            <person name="Bandyopadhyay A."/>
            <person name="Elvitigala T."/>
            <person name="Welsh E."/>
            <person name="Stockel J."/>
            <person name="Liberton M."/>
            <person name="Min H."/>
            <person name="Sherman L.A."/>
            <person name="Pakrasi H.B."/>
        </authorList>
    </citation>
    <scope>NUCLEOTIDE SEQUENCE [LARGE SCALE GENOMIC DNA]</scope>
    <source>
        <strain evidence="2">PCC 8801</strain>
    </source>
</reference>
<dbReference type="PANTHER" id="PTHR34127:SF1">
    <property type="entry name" value="OS04G0405600 PROTEIN"/>
    <property type="match status" value="1"/>
</dbReference>
<gene>
    <name evidence="1" type="ordered locus">PCC8801_0834</name>
</gene>
<proteinExistence type="predicted"/>
<dbReference type="AlphaFoldDB" id="B7JYP6"/>
<dbReference type="EMBL" id="CP001287">
    <property type="protein sequence ID" value="ACK64916.1"/>
    <property type="molecule type" value="Genomic_DNA"/>
</dbReference>
<dbReference type="Pfam" id="PF07082">
    <property type="entry name" value="DUF1350"/>
    <property type="match status" value="1"/>
</dbReference>
<protein>
    <recommendedName>
        <fullName evidence="3">DUF1350 domain-containing protein</fullName>
    </recommendedName>
</protein>
<evidence type="ECO:0000313" key="2">
    <source>
        <dbReference type="Proteomes" id="UP000008204"/>
    </source>
</evidence>
<keyword evidence="2" id="KW-1185">Reference proteome</keyword>
<dbReference type="Proteomes" id="UP000008204">
    <property type="component" value="Chromosome"/>
</dbReference>
<dbReference type="SUPFAM" id="SSF53474">
    <property type="entry name" value="alpha/beta-Hydrolases"/>
    <property type="match status" value="1"/>
</dbReference>
<dbReference type="RefSeq" id="WP_012594192.1">
    <property type="nucleotide sequence ID" value="NC_011726.1"/>
</dbReference>
<dbReference type="InterPro" id="IPR029058">
    <property type="entry name" value="AB_hydrolase_fold"/>
</dbReference>
<accession>B7JYP6</accession>
<organism evidence="1 2">
    <name type="scientific">Rippkaea orientalis (strain PCC 8801 / RF-1)</name>
    <name type="common">Cyanothece sp. (strain PCC 8801)</name>
    <dbReference type="NCBI Taxonomy" id="41431"/>
    <lineage>
        <taxon>Bacteria</taxon>
        <taxon>Bacillati</taxon>
        <taxon>Cyanobacteriota</taxon>
        <taxon>Cyanophyceae</taxon>
        <taxon>Oscillatoriophycideae</taxon>
        <taxon>Chroococcales</taxon>
        <taxon>Aphanothecaceae</taxon>
        <taxon>Rippkaea</taxon>
        <taxon>Rippkaea orientalis</taxon>
    </lineage>
</organism>
<dbReference type="KEGG" id="cyp:PCC8801_0834"/>
<dbReference type="HOGENOM" id="CLU_836347_0_0_3"/>
<evidence type="ECO:0008006" key="3">
    <source>
        <dbReference type="Google" id="ProtNLM"/>
    </source>
</evidence>
<dbReference type="PANTHER" id="PTHR34127">
    <property type="entry name" value="OS04G0405600 PROTEIN"/>
    <property type="match status" value="1"/>
</dbReference>
<name>B7JYP6_RIPO1</name>
<sequence>MEANFKFIPLDFSWVALHPQPIGVVQVIGGAFFGTFPTIFYRYLCQQIFNQGYTIVAIPYRFTFRHWSVSIGLVRDLVNLRIMMLEEAKRRGYEYQIYQEKPTDPKGNYYWLGHSLGSKYIALLELLTELEFKAIEDVLGDCVGEDQQTEIKQDLQDVDLESISLKNQAILLLAPAITGIEAAIPVKAIADLMKKLGLDVKPNVEQTHCLILRSRLFNLFSLIALAKDNIAKDTVTWIKANLSDRLIQCIELPNRGHLAPLGWKNGDTQLATKVIECLEQFKQKCDQIAEHSTVKTPSTELETNPIKTQS</sequence>